<keyword evidence="1" id="KW-0614">Plasmid</keyword>
<protein>
    <submittedName>
        <fullName evidence="1">Uncharacterized protein</fullName>
    </submittedName>
</protein>
<organism evidence="1">
    <name type="scientific">Escherichia coli</name>
    <dbReference type="NCBI Taxonomy" id="562"/>
    <lineage>
        <taxon>Bacteria</taxon>
        <taxon>Pseudomonadati</taxon>
        <taxon>Pseudomonadota</taxon>
        <taxon>Gammaproteobacteria</taxon>
        <taxon>Enterobacterales</taxon>
        <taxon>Enterobacteriaceae</taxon>
        <taxon>Escherichia</taxon>
    </lineage>
</organism>
<dbReference type="AlphaFoldDB" id="A0A2L1KKB1"/>
<sequence length="70" mass="7708">MNKTKGCLIANFATVPDSLAKYLADIGSRIGTHQKRSLTLIGQPYRSSTGQRCFTHATFTGEEDERGNVF</sequence>
<name>A0A2L1KKB1_ECOLX</name>
<dbReference type="EMBL" id="MF344575">
    <property type="protein sequence ID" value="AVE22933.1"/>
    <property type="molecule type" value="Genomic_DNA"/>
</dbReference>
<evidence type="ECO:0000313" key="1">
    <source>
        <dbReference type="EMBL" id="AVE22933.1"/>
    </source>
</evidence>
<accession>A0A2L1KKB1</accession>
<geneLocation type="plasmid" evidence="1">
    <name>p11011-CTXM</name>
</geneLocation>
<reference evidence="1" key="1">
    <citation type="journal article" date="2019" name="Front. Microbiol.">
        <title>Replicon-Based Typing of IncI-Complex Plasmids, and Comparative Genomics Analysis of IncIgamma/K1 Plasmids.</title>
        <authorList>
            <person name="Zhang D."/>
            <person name="Zhao Y."/>
            <person name="Feng J."/>
            <person name="Hu L."/>
            <person name="Jiang X."/>
            <person name="Zhan Z."/>
            <person name="Yang H."/>
            <person name="Yang W."/>
            <person name="Gao B."/>
            <person name="Wang J."/>
            <person name="Li J."/>
            <person name="Yin Z."/>
            <person name="Zhou D."/>
        </authorList>
    </citation>
    <scope>NUCLEOTIDE SEQUENCE</scope>
    <source>
        <strain evidence="1">140611011</strain>
        <plasmid evidence="1">p11011-CTXM</plasmid>
    </source>
</reference>
<proteinExistence type="predicted"/>